<keyword evidence="3" id="KW-1185">Reference proteome</keyword>
<evidence type="ECO:0000256" key="1">
    <source>
        <dbReference type="SAM" id="MobiDB-lite"/>
    </source>
</evidence>
<sequence length="89" mass="10082">MRRIAAAGSPGDPEQLIQTLHWFGMRRRGPVDQLAHLADHPDPRVRRALVWAVENWSSRGTTELRHRLSQDPDATVREAVEQAAPEPRS</sequence>
<gene>
    <name evidence="2" type="ORF">ACFQ2K_31865</name>
</gene>
<dbReference type="Pfam" id="PF13646">
    <property type="entry name" value="HEAT_2"/>
    <property type="match status" value="1"/>
</dbReference>
<name>A0ABW2X232_9ACTN</name>
<protein>
    <submittedName>
        <fullName evidence="2">HEAT repeat domain-containing protein</fullName>
    </submittedName>
</protein>
<feature type="region of interest" description="Disordered" evidence="1">
    <location>
        <begin position="61"/>
        <end position="89"/>
    </location>
</feature>
<dbReference type="SUPFAM" id="SSF48371">
    <property type="entry name" value="ARM repeat"/>
    <property type="match status" value="1"/>
</dbReference>
<feature type="compositionally biased region" description="Basic and acidic residues" evidence="1">
    <location>
        <begin position="62"/>
        <end position="80"/>
    </location>
</feature>
<reference evidence="3" key="1">
    <citation type="journal article" date="2019" name="Int. J. Syst. Evol. Microbiol.">
        <title>The Global Catalogue of Microorganisms (GCM) 10K type strain sequencing project: providing services to taxonomists for standard genome sequencing and annotation.</title>
        <authorList>
            <consortium name="The Broad Institute Genomics Platform"/>
            <consortium name="The Broad Institute Genome Sequencing Center for Infectious Disease"/>
            <person name="Wu L."/>
            <person name="Ma J."/>
        </authorList>
    </citation>
    <scope>NUCLEOTIDE SEQUENCE [LARGE SCALE GENOMIC DNA]</scope>
    <source>
        <strain evidence="3">JCM 12607</strain>
    </source>
</reference>
<organism evidence="2 3">
    <name type="scientific">Streptomyces sanglieri</name>
    <dbReference type="NCBI Taxonomy" id="193460"/>
    <lineage>
        <taxon>Bacteria</taxon>
        <taxon>Bacillati</taxon>
        <taxon>Actinomycetota</taxon>
        <taxon>Actinomycetes</taxon>
        <taxon>Kitasatosporales</taxon>
        <taxon>Streptomycetaceae</taxon>
        <taxon>Streptomyces</taxon>
    </lineage>
</organism>
<evidence type="ECO:0000313" key="2">
    <source>
        <dbReference type="EMBL" id="MFD0626611.1"/>
    </source>
</evidence>
<dbReference type="Gene3D" id="1.25.10.10">
    <property type="entry name" value="Leucine-rich Repeat Variant"/>
    <property type="match status" value="1"/>
</dbReference>
<proteinExistence type="predicted"/>
<dbReference type="InterPro" id="IPR016024">
    <property type="entry name" value="ARM-type_fold"/>
</dbReference>
<dbReference type="Proteomes" id="UP001596915">
    <property type="component" value="Unassembled WGS sequence"/>
</dbReference>
<evidence type="ECO:0000313" key="3">
    <source>
        <dbReference type="Proteomes" id="UP001596915"/>
    </source>
</evidence>
<comment type="caution">
    <text evidence="2">The sequence shown here is derived from an EMBL/GenBank/DDBJ whole genome shotgun (WGS) entry which is preliminary data.</text>
</comment>
<dbReference type="InterPro" id="IPR011989">
    <property type="entry name" value="ARM-like"/>
</dbReference>
<dbReference type="EMBL" id="JBHTGL010000008">
    <property type="protein sequence ID" value="MFD0626611.1"/>
    <property type="molecule type" value="Genomic_DNA"/>
</dbReference>
<accession>A0ABW2X232</accession>